<evidence type="ECO:0008006" key="4">
    <source>
        <dbReference type="Google" id="ProtNLM"/>
    </source>
</evidence>
<accession>A0A232FC24</accession>
<organism evidence="2 3">
    <name type="scientific">Trichomalopsis sarcophagae</name>
    <dbReference type="NCBI Taxonomy" id="543379"/>
    <lineage>
        <taxon>Eukaryota</taxon>
        <taxon>Metazoa</taxon>
        <taxon>Ecdysozoa</taxon>
        <taxon>Arthropoda</taxon>
        <taxon>Hexapoda</taxon>
        <taxon>Insecta</taxon>
        <taxon>Pterygota</taxon>
        <taxon>Neoptera</taxon>
        <taxon>Endopterygota</taxon>
        <taxon>Hymenoptera</taxon>
        <taxon>Apocrita</taxon>
        <taxon>Proctotrupomorpha</taxon>
        <taxon>Chalcidoidea</taxon>
        <taxon>Pteromalidae</taxon>
        <taxon>Pteromalinae</taxon>
        <taxon>Trichomalopsis</taxon>
    </lineage>
</organism>
<feature type="chain" id="PRO_5012895595" description="Saposin B-type domain-containing protein" evidence="1">
    <location>
        <begin position="23"/>
        <end position="101"/>
    </location>
</feature>
<evidence type="ECO:0000313" key="2">
    <source>
        <dbReference type="EMBL" id="OXU27887.1"/>
    </source>
</evidence>
<reference evidence="2 3" key="1">
    <citation type="journal article" date="2017" name="Curr. Biol.">
        <title>The Evolution of Venom by Co-option of Single-Copy Genes.</title>
        <authorList>
            <person name="Martinson E.O."/>
            <person name="Mrinalini"/>
            <person name="Kelkar Y.D."/>
            <person name="Chang C.H."/>
            <person name="Werren J.H."/>
        </authorList>
    </citation>
    <scope>NUCLEOTIDE SEQUENCE [LARGE SCALE GENOMIC DNA]</scope>
    <source>
        <strain evidence="2 3">Alberta</strain>
        <tissue evidence="2">Whole body</tissue>
    </source>
</reference>
<comment type="caution">
    <text evidence="2">The sequence shown here is derived from an EMBL/GenBank/DDBJ whole genome shotgun (WGS) entry which is preliminary data.</text>
</comment>
<protein>
    <recommendedName>
        <fullName evidence="4">Saposin B-type domain-containing protein</fullName>
    </recommendedName>
</protein>
<dbReference type="AlphaFoldDB" id="A0A232FC24"/>
<evidence type="ECO:0000256" key="1">
    <source>
        <dbReference type="SAM" id="SignalP"/>
    </source>
</evidence>
<keyword evidence="3" id="KW-1185">Reference proteome</keyword>
<gene>
    <name evidence="2" type="ORF">TSAR_016339</name>
</gene>
<proteinExistence type="predicted"/>
<keyword evidence="1" id="KW-0732">Signal</keyword>
<feature type="signal peptide" evidence="1">
    <location>
        <begin position="1"/>
        <end position="22"/>
    </location>
</feature>
<dbReference type="EMBL" id="NNAY01000519">
    <property type="protein sequence ID" value="OXU27887.1"/>
    <property type="molecule type" value="Genomic_DNA"/>
</dbReference>
<evidence type="ECO:0000313" key="3">
    <source>
        <dbReference type="Proteomes" id="UP000215335"/>
    </source>
</evidence>
<dbReference type="Proteomes" id="UP000215335">
    <property type="component" value="Unassembled WGS sequence"/>
</dbReference>
<sequence>MKTCIATLLLATVLLAANRVSAEPSLESHTVEACESKLAPIFQTLDNVKEGDNFNYAKFCTQLQKGVHKACKMPINDICKKAPWKWLKFVCEEYLADWVCK</sequence>
<name>A0A232FC24_9HYME</name>